<organism evidence="3">
    <name type="scientific">Candidatus Kentrum sp. UNK</name>
    <dbReference type="NCBI Taxonomy" id="2126344"/>
    <lineage>
        <taxon>Bacteria</taxon>
        <taxon>Pseudomonadati</taxon>
        <taxon>Pseudomonadota</taxon>
        <taxon>Gammaproteobacteria</taxon>
        <taxon>Candidatus Kentrum</taxon>
    </lineage>
</organism>
<feature type="region of interest" description="Disordered" evidence="1">
    <location>
        <begin position="1"/>
        <end position="36"/>
    </location>
</feature>
<feature type="region of interest" description="Disordered" evidence="1">
    <location>
        <begin position="61"/>
        <end position="83"/>
    </location>
</feature>
<gene>
    <name evidence="2" type="ORF">BECKUNK1418G_GA0071005_10572</name>
    <name evidence="3" type="ORF">BECKUNK1418H_GA0071006_10592</name>
</gene>
<evidence type="ECO:0000256" key="1">
    <source>
        <dbReference type="SAM" id="MobiDB-lite"/>
    </source>
</evidence>
<evidence type="ECO:0000313" key="3">
    <source>
        <dbReference type="EMBL" id="VFK71289.1"/>
    </source>
</evidence>
<dbReference type="AlphaFoldDB" id="A0A451AZ08"/>
<sequence>MSPRKVLLDECMPRAPPRLSWKPHDPHRPTSGHPAPIGKHGILDYCNPTYSGFPSWKIPFPEMPNGGKENSGSSSRRPGKKISSCSEREFISAWTREALARKKQERLHENLWTAKQLKIRAISGRGHPNDHVEDFITPADEKHARVGWISAAHPPGGGDGGCASLIHPTAPNRGCCFIVSDPEPNSTLPCPHPYN</sequence>
<reference evidence="3" key="1">
    <citation type="submission" date="2019-02" db="EMBL/GenBank/DDBJ databases">
        <authorList>
            <person name="Gruber-Vodicka R. H."/>
            <person name="Seah K. B. B."/>
        </authorList>
    </citation>
    <scope>NUCLEOTIDE SEQUENCE</scope>
    <source>
        <strain evidence="3">BECK_BY19</strain>
        <strain evidence="2">BECK_BY8</strain>
    </source>
</reference>
<feature type="compositionally biased region" description="Basic and acidic residues" evidence="1">
    <location>
        <begin position="1"/>
        <end position="12"/>
    </location>
</feature>
<protein>
    <submittedName>
        <fullName evidence="3">Uncharacterized protein</fullName>
    </submittedName>
</protein>
<dbReference type="EMBL" id="CAADGD010000059">
    <property type="protein sequence ID" value="VFK71289.1"/>
    <property type="molecule type" value="Genomic_DNA"/>
</dbReference>
<proteinExistence type="predicted"/>
<name>A0A451AZ08_9GAMM</name>
<dbReference type="EMBL" id="CAADFZ010000057">
    <property type="protein sequence ID" value="VFK65102.1"/>
    <property type="molecule type" value="Genomic_DNA"/>
</dbReference>
<accession>A0A451AZ08</accession>
<evidence type="ECO:0000313" key="2">
    <source>
        <dbReference type="EMBL" id="VFK65102.1"/>
    </source>
</evidence>